<organism evidence="6">
    <name type="scientific">Schistocephalus solidus</name>
    <name type="common">Tapeworm</name>
    <dbReference type="NCBI Taxonomy" id="70667"/>
    <lineage>
        <taxon>Eukaryota</taxon>
        <taxon>Metazoa</taxon>
        <taxon>Spiralia</taxon>
        <taxon>Lophotrochozoa</taxon>
        <taxon>Platyhelminthes</taxon>
        <taxon>Cestoda</taxon>
        <taxon>Eucestoda</taxon>
        <taxon>Diphyllobothriidea</taxon>
        <taxon>Diphyllobothriidae</taxon>
        <taxon>Schistocephalus</taxon>
    </lineage>
</organism>
<dbReference type="Proteomes" id="UP000275846">
    <property type="component" value="Unassembled WGS sequence"/>
</dbReference>
<keyword evidence="5" id="KW-1185">Reference proteome</keyword>
<feature type="region of interest" description="Disordered" evidence="2">
    <location>
        <begin position="1"/>
        <end position="24"/>
    </location>
</feature>
<evidence type="ECO:0000313" key="6">
    <source>
        <dbReference type="WBParaSite" id="SSLN_0000716301-mRNA-1"/>
    </source>
</evidence>
<evidence type="ECO:0000259" key="3">
    <source>
        <dbReference type="PROSITE" id="PS50157"/>
    </source>
</evidence>
<evidence type="ECO:0000256" key="2">
    <source>
        <dbReference type="SAM" id="MobiDB-lite"/>
    </source>
</evidence>
<feature type="region of interest" description="Disordered" evidence="2">
    <location>
        <begin position="262"/>
        <end position="281"/>
    </location>
</feature>
<dbReference type="PROSITE" id="PS50157">
    <property type="entry name" value="ZINC_FINGER_C2H2_2"/>
    <property type="match status" value="1"/>
</dbReference>
<dbReference type="GO" id="GO:0008270">
    <property type="term" value="F:zinc ion binding"/>
    <property type="evidence" value="ECO:0007669"/>
    <property type="project" value="UniProtKB-KW"/>
</dbReference>
<accession>A0A183SRU6</accession>
<keyword evidence="1" id="KW-0479">Metal-binding</keyword>
<reference evidence="6" key="1">
    <citation type="submission" date="2016-06" db="UniProtKB">
        <authorList>
            <consortium name="WormBaseParasite"/>
        </authorList>
    </citation>
    <scope>IDENTIFICATION</scope>
</reference>
<dbReference type="AlphaFoldDB" id="A0A183SRU6"/>
<keyword evidence="1" id="KW-0862">Zinc</keyword>
<dbReference type="SMART" id="SM00355">
    <property type="entry name" value="ZnF_C2H2"/>
    <property type="match status" value="3"/>
</dbReference>
<evidence type="ECO:0000313" key="5">
    <source>
        <dbReference type="Proteomes" id="UP000275846"/>
    </source>
</evidence>
<proteinExistence type="predicted"/>
<gene>
    <name evidence="4" type="ORF">SSLN_LOCUS6944</name>
</gene>
<dbReference type="PROSITE" id="PS00028">
    <property type="entry name" value="ZINC_FINGER_C2H2_1"/>
    <property type="match status" value="2"/>
</dbReference>
<name>A0A183SRU6_SCHSO</name>
<sequence length="348" mass="38282">MQDPGHRSAEKNRPLQHLRAVETTATALERPPCEDGRRTTTKTTLLRRCRDGFSSTRGSSTMLQEHFDDFPEVTADRPGKLEEFARNRPAWWRTVNTRTAIYEDYWITAAKAKRAARKSPASRTHTANAQALPACPRRQRTFARESACSNAMQQQFDKSNFLRQRQPTLLRSPLTVTPGTNSLVPIIIATKCQYSSPVSSSTVTTTTTSNVGSVLNCPHCDRTFTSHIGRVGHLRIHSTETASSSPATHGDEQHLAHVSGHLRQPAASTTTTTAPSTSDGDSVLTCPNCDCTLTSHIGLVGHLRIHHTEPSELVPGAPAYTSRTGLNCLHCPRPFTHRIGLFRPVGLH</sequence>
<feature type="compositionally biased region" description="Basic and acidic residues" evidence="2">
    <location>
        <begin position="1"/>
        <end position="13"/>
    </location>
</feature>
<evidence type="ECO:0000256" key="1">
    <source>
        <dbReference type="PROSITE-ProRule" id="PRU00042"/>
    </source>
</evidence>
<evidence type="ECO:0000313" key="4">
    <source>
        <dbReference type="EMBL" id="VDL93329.1"/>
    </source>
</evidence>
<dbReference type="EMBL" id="UYSU01033915">
    <property type="protein sequence ID" value="VDL93329.1"/>
    <property type="molecule type" value="Genomic_DNA"/>
</dbReference>
<feature type="compositionally biased region" description="Low complexity" evidence="2">
    <location>
        <begin position="265"/>
        <end position="278"/>
    </location>
</feature>
<reference evidence="4 5" key="2">
    <citation type="submission" date="2018-11" db="EMBL/GenBank/DDBJ databases">
        <authorList>
            <consortium name="Pathogen Informatics"/>
        </authorList>
    </citation>
    <scope>NUCLEOTIDE SEQUENCE [LARGE SCALE GENOMIC DNA]</scope>
    <source>
        <strain evidence="4 5">NST_G2</strain>
    </source>
</reference>
<dbReference type="WBParaSite" id="SSLN_0000716301-mRNA-1">
    <property type="protein sequence ID" value="SSLN_0000716301-mRNA-1"/>
    <property type="gene ID" value="SSLN_0000716301"/>
</dbReference>
<protein>
    <submittedName>
        <fullName evidence="6">C2H2-type domain-containing protein</fullName>
    </submittedName>
</protein>
<dbReference type="InterPro" id="IPR013087">
    <property type="entry name" value="Znf_C2H2_type"/>
</dbReference>
<keyword evidence="1" id="KW-0863">Zinc-finger</keyword>
<feature type="domain" description="C2H2-type" evidence="3">
    <location>
        <begin position="215"/>
        <end position="242"/>
    </location>
</feature>
<dbReference type="OrthoDB" id="6220440at2759"/>